<name>A0A2M9ZJ33_9LEPT</name>
<dbReference type="InterPro" id="IPR050256">
    <property type="entry name" value="Glycosyltransferase_2"/>
</dbReference>
<keyword evidence="1" id="KW-0472">Membrane</keyword>
<sequence>MKDKKIAVILPAYNEESTLEDTIAAFGKELPKAEFLIIDNNSSDHTKRIGLESIQKHSVQGRVITEYRQGKANAVRRAFAELDADLYILSDADTTYPASEVHNLIEMLEKESLDMVVGDRLSQGIYGKENKRLLHSTGNNLVKKLINFLFDVKLRDVLSGYRVFSRKFVKNYPVLSSGFELEIEMTLHALDKRFLIREIPISYKDRPAGSFSKLRTLRDGYRVLNTIFWIFKDYKPMHFFGFLSGLAFVASILSGIPSILDYIQYRYVYHVPLAVLAVGLMVVSILCFSIGLILHTVAKIQRFNFELQLLKEKF</sequence>
<organism evidence="4 6">
    <name type="scientific">Leptospira perolatii</name>
    <dbReference type="NCBI Taxonomy" id="2023191"/>
    <lineage>
        <taxon>Bacteria</taxon>
        <taxon>Pseudomonadati</taxon>
        <taxon>Spirochaetota</taxon>
        <taxon>Spirochaetia</taxon>
        <taxon>Leptospirales</taxon>
        <taxon>Leptospiraceae</taxon>
        <taxon>Leptospira</taxon>
    </lineage>
</organism>
<evidence type="ECO:0000313" key="5">
    <source>
        <dbReference type="Proteomes" id="UP000231962"/>
    </source>
</evidence>
<dbReference type="InterPro" id="IPR029044">
    <property type="entry name" value="Nucleotide-diphossugar_trans"/>
</dbReference>
<keyword evidence="4" id="KW-0808">Transferase</keyword>
<gene>
    <name evidence="3" type="ORF">CH360_10965</name>
    <name evidence="4" type="ORF">CH373_16365</name>
</gene>
<proteinExistence type="predicted"/>
<keyword evidence="5" id="KW-1185">Reference proteome</keyword>
<feature type="transmembrane region" description="Helical" evidence="1">
    <location>
        <begin position="272"/>
        <end position="294"/>
    </location>
</feature>
<dbReference type="GO" id="GO:0016740">
    <property type="term" value="F:transferase activity"/>
    <property type="evidence" value="ECO:0007669"/>
    <property type="project" value="UniProtKB-KW"/>
</dbReference>
<dbReference type="InterPro" id="IPR001173">
    <property type="entry name" value="Glyco_trans_2-like"/>
</dbReference>
<keyword evidence="1" id="KW-1133">Transmembrane helix</keyword>
<evidence type="ECO:0000313" key="6">
    <source>
        <dbReference type="Proteomes" id="UP000231990"/>
    </source>
</evidence>
<feature type="domain" description="Glycosyltransferase 2-like" evidence="2">
    <location>
        <begin position="8"/>
        <end position="171"/>
    </location>
</feature>
<dbReference type="EMBL" id="NPDY01000009">
    <property type="protein sequence ID" value="PJZ69517.1"/>
    <property type="molecule type" value="Genomic_DNA"/>
</dbReference>
<dbReference type="CDD" id="cd04179">
    <property type="entry name" value="DPM_DPG-synthase_like"/>
    <property type="match status" value="1"/>
</dbReference>
<dbReference type="OrthoDB" id="9810303at2"/>
<evidence type="ECO:0000313" key="4">
    <source>
        <dbReference type="EMBL" id="PJZ72032.1"/>
    </source>
</evidence>
<dbReference type="Pfam" id="PF00535">
    <property type="entry name" value="Glycos_transf_2"/>
    <property type="match status" value="1"/>
</dbReference>
<feature type="transmembrane region" description="Helical" evidence="1">
    <location>
        <begin position="239"/>
        <end position="260"/>
    </location>
</feature>
<accession>A0A2M9ZJ33</accession>
<evidence type="ECO:0000313" key="3">
    <source>
        <dbReference type="EMBL" id="PJZ69517.1"/>
    </source>
</evidence>
<dbReference type="Gene3D" id="3.90.550.10">
    <property type="entry name" value="Spore Coat Polysaccharide Biosynthesis Protein SpsA, Chain A"/>
    <property type="match status" value="1"/>
</dbReference>
<evidence type="ECO:0000259" key="2">
    <source>
        <dbReference type="Pfam" id="PF00535"/>
    </source>
</evidence>
<protein>
    <submittedName>
        <fullName evidence="4">Glycosyl transferase</fullName>
    </submittedName>
</protein>
<dbReference type="Proteomes" id="UP000231990">
    <property type="component" value="Unassembled WGS sequence"/>
</dbReference>
<dbReference type="SUPFAM" id="SSF53448">
    <property type="entry name" value="Nucleotide-diphospho-sugar transferases"/>
    <property type="match status" value="1"/>
</dbReference>
<comment type="caution">
    <text evidence="4">The sequence shown here is derived from an EMBL/GenBank/DDBJ whole genome shotgun (WGS) entry which is preliminary data.</text>
</comment>
<reference evidence="5 6" key="1">
    <citation type="submission" date="2017-07" db="EMBL/GenBank/DDBJ databases">
        <title>Leptospira spp. isolated from tropical soils.</title>
        <authorList>
            <person name="Thibeaux R."/>
            <person name="Iraola G."/>
            <person name="Ferres I."/>
            <person name="Bierque E."/>
            <person name="Girault D."/>
            <person name="Soupe-Gilbert M.-E."/>
            <person name="Picardeau M."/>
            <person name="Goarant C."/>
        </authorList>
    </citation>
    <scope>NUCLEOTIDE SEQUENCE [LARGE SCALE GENOMIC DNA]</scope>
    <source>
        <strain evidence="4 6">FH1-B-B1</strain>
        <strain evidence="3 5">FH1-B-C1</strain>
    </source>
</reference>
<dbReference type="Proteomes" id="UP000231962">
    <property type="component" value="Unassembled WGS sequence"/>
</dbReference>
<keyword evidence="1" id="KW-0812">Transmembrane</keyword>
<evidence type="ECO:0000256" key="1">
    <source>
        <dbReference type="SAM" id="Phobius"/>
    </source>
</evidence>
<dbReference type="RefSeq" id="WP_100714078.1">
    <property type="nucleotide sequence ID" value="NZ_NPDY01000009.1"/>
</dbReference>
<dbReference type="PANTHER" id="PTHR48090:SF7">
    <property type="entry name" value="RFBJ PROTEIN"/>
    <property type="match status" value="1"/>
</dbReference>
<dbReference type="PANTHER" id="PTHR48090">
    <property type="entry name" value="UNDECAPRENYL-PHOSPHATE 4-DEOXY-4-FORMAMIDO-L-ARABINOSE TRANSFERASE-RELATED"/>
    <property type="match status" value="1"/>
</dbReference>
<dbReference type="AlphaFoldDB" id="A0A2M9ZJ33"/>
<dbReference type="EMBL" id="NPDZ01000014">
    <property type="protein sequence ID" value="PJZ72032.1"/>
    <property type="molecule type" value="Genomic_DNA"/>
</dbReference>